<feature type="domain" description="SWIM-type" evidence="9">
    <location>
        <begin position="327"/>
        <end position="363"/>
    </location>
</feature>
<dbReference type="InterPro" id="IPR007527">
    <property type="entry name" value="Znf_SWIM"/>
</dbReference>
<reference evidence="10 11" key="1">
    <citation type="journal article" date="2024" name="G3 (Bethesda)">
        <title>Genome assembly of Hibiscus sabdariffa L. provides insights into metabolisms of medicinal natural products.</title>
        <authorList>
            <person name="Kim T."/>
        </authorList>
    </citation>
    <scope>NUCLEOTIDE SEQUENCE [LARGE SCALE GENOMIC DNA]</scope>
    <source>
        <strain evidence="10">TK-2024</strain>
        <tissue evidence="10">Old leaves</tissue>
    </source>
</reference>
<comment type="similarity">
    <text evidence="1 6">Belongs to the FHY3/FAR1 family.</text>
</comment>
<evidence type="ECO:0000313" key="11">
    <source>
        <dbReference type="Proteomes" id="UP001396334"/>
    </source>
</evidence>
<keyword evidence="3 5" id="KW-0863">Zinc-finger</keyword>
<evidence type="ECO:0000256" key="3">
    <source>
        <dbReference type="ARBA" id="ARBA00022771"/>
    </source>
</evidence>
<name>A0ABR2PRD2_9ROSI</name>
<dbReference type="InterPro" id="IPR031052">
    <property type="entry name" value="FHY3/FAR1"/>
</dbReference>
<dbReference type="InterPro" id="IPR004330">
    <property type="entry name" value="FAR1_DNA_bnd_dom"/>
</dbReference>
<accession>A0ABR2PRD2</accession>
<organism evidence="10 11">
    <name type="scientific">Hibiscus sabdariffa</name>
    <name type="common">roselle</name>
    <dbReference type="NCBI Taxonomy" id="183260"/>
    <lineage>
        <taxon>Eukaryota</taxon>
        <taxon>Viridiplantae</taxon>
        <taxon>Streptophyta</taxon>
        <taxon>Embryophyta</taxon>
        <taxon>Tracheophyta</taxon>
        <taxon>Spermatophyta</taxon>
        <taxon>Magnoliopsida</taxon>
        <taxon>eudicotyledons</taxon>
        <taxon>Gunneridae</taxon>
        <taxon>Pentapetalae</taxon>
        <taxon>rosids</taxon>
        <taxon>malvids</taxon>
        <taxon>Malvales</taxon>
        <taxon>Malvaceae</taxon>
        <taxon>Malvoideae</taxon>
        <taxon>Hibiscus</taxon>
    </lineage>
</organism>
<feature type="region of interest" description="Disordered" evidence="8">
    <location>
        <begin position="484"/>
        <end position="526"/>
    </location>
</feature>
<dbReference type="Pfam" id="PF03101">
    <property type="entry name" value="FAR1"/>
    <property type="match status" value="1"/>
</dbReference>
<dbReference type="InterPro" id="IPR006564">
    <property type="entry name" value="Znf_PMZ"/>
</dbReference>
<proteinExistence type="inferred from homology"/>
<dbReference type="PROSITE" id="PS50966">
    <property type="entry name" value="ZF_SWIM"/>
    <property type="match status" value="1"/>
</dbReference>
<dbReference type="Proteomes" id="UP001396334">
    <property type="component" value="Unassembled WGS sequence"/>
</dbReference>
<evidence type="ECO:0000313" key="10">
    <source>
        <dbReference type="EMBL" id="KAK8990997.1"/>
    </source>
</evidence>
<dbReference type="Pfam" id="PF04434">
    <property type="entry name" value="SWIM"/>
    <property type="match status" value="1"/>
</dbReference>
<dbReference type="PANTHER" id="PTHR31669">
    <property type="entry name" value="PROTEIN FAR1-RELATED SEQUENCE 10-RELATED"/>
    <property type="match status" value="1"/>
</dbReference>
<gene>
    <name evidence="10" type="ORF">V6N11_062023</name>
</gene>
<comment type="caution">
    <text evidence="10">The sequence shown here is derived from an EMBL/GenBank/DDBJ whole genome shotgun (WGS) entry which is preliminary data.</text>
</comment>
<evidence type="ECO:0000256" key="6">
    <source>
        <dbReference type="RuleBase" id="RU367018"/>
    </source>
</evidence>
<dbReference type="SMART" id="SM00575">
    <property type="entry name" value="ZnF_PMZ"/>
    <property type="match status" value="1"/>
</dbReference>
<evidence type="ECO:0000256" key="1">
    <source>
        <dbReference type="ARBA" id="ARBA00005889"/>
    </source>
</evidence>
<keyword evidence="2 6" id="KW-0479">Metal-binding</keyword>
<evidence type="ECO:0000256" key="5">
    <source>
        <dbReference type="PROSITE-ProRule" id="PRU00325"/>
    </source>
</evidence>
<protein>
    <recommendedName>
        <fullName evidence="6">Protein FAR1-RELATED SEQUENCE</fullName>
    </recommendedName>
</protein>
<dbReference type="EMBL" id="JBBPBN010000052">
    <property type="protein sequence ID" value="KAK8990997.1"/>
    <property type="molecule type" value="Genomic_DNA"/>
</dbReference>
<keyword evidence="6" id="KW-0539">Nucleus</keyword>
<keyword evidence="11" id="KW-1185">Reference proteome</keyword>
<keyword evidence="7" id="KW-0175">Coiled coil</keyword>
<evidence type="ECO:0000256" key="2">
    <source>
        <dbReference type="ARBA" id="ARBA00022723"/>
    </source>
</evidence>
<sequence length="526" mass="60906">MDDTLVQDLIEINEVEEDCEFAEDDAIEYAIEQSRVETVPKPYVGMEFESPDDAQQYYNKYARSKGFGTRKNRIFRSRTNKIMIAREFVCSKEGLRAKKYLKKEDRVHAAPDEIREGCKAMILISKKEEKWIISRYRDEHNHVLASPKSTQFIRSHRVKTKVQKDLMDVLDESGIRPSKIVSVLSHECGGLEKIYSIREKWVPAFLRNTFCAGMSTTQRSESLNKFFKDYVNANTSVSKFVLKFEEALDDRYNKEREKNFKTINSKPILKTLYPMEAEASCIYTRKLFRMFQDELIHAQKYVADRAGVTDGVKVYKVHEFSREKPTYTVTFNISLNDVVCNCHKFEYMGILCRHVLAIFIKKKVLSLPSQYILCRWTKDAKKNDNLDIIQNEIADKVYESSTLWFNSIMLHSLRLSEKASRSKKHYGLAVSSIKSLCDELDNLTIDLVDEGKKSTYGDDSKMVGNGVVLYNDITLKDPIHVITKGRPPSLRKKSSVEKNNKKSKTCSSCNRKGHTKRTCERRQPPK</sequence>
<comment type="function">
    <text evidence="6">Putative transcription activator involved in regulating light control of development.</text>
</comment>
<feature type="coiled-coil region" evidence="7">
    <location>
        <begin position="5"/>
        <end position="32"/>
    </location>
</feature>
<evidence type="ECO:0000256" key="8">
    <source>
        <dbReference type="SAM" id="MobiDB-lite"/>
    </source>
</evidence>
<dbReference type="PANTHER" id="PTHR31669:SF293">
    <property type="entry name" value="PROTEIN FAR1-RELATED SEQUENCE"/>
    <property type="match status" value="1"/>
</dbReference>
<comment type="subcellular location">
    <subcellularLocation>
        <location evidence="6">Nucleus</location>
    </subcellularLocation>
</comment>
<keyword evidence="4 6" id="KW-0862">Zinc</keyword>
<feature type="compositionally biased region" description="Basic and acidic residues" evidence="8">
    <location>
        <begin position="517"/>
        <end position="526"/>
    </location>
</feature>
<evidence type="ECO:0000259" key="9">
    <source>
        <dbReference type="PROSITE" id="PS50966"/>
    </source>
</evidence>
<evidence type="ECO:0000256" key="4">
    <source>
        <dbReference type="ARBA" id="ARBA00022833"/>
    </source>
</evidence>
<evidence type="ECO:0000256" key="7">
    <source>
        <dbReference type="SAM" id="Coils"/>
    </source>
</evidence>